<feature type="compositionally biased region" description="Polar residues" evidence="4">
    <location>
        <begin position="164"/>
        <end position="199"/>
    </location>
</feature>
<accession>A0A8B6G1I9</accession>
<feature type="compositionally biased region" description="Acidic residues" evidence="4">
    <location>
        <begin position="414"/>
        <end position="427"/>
    </location>
</feature>
<feature type="compositionally biased region" description="Polar residues" evidence="4">
    <location>
        <begin position="1612"/>
        <end position="1628"/>
    </location>
</feature>
<dbReference type="GO" id="GO:0005654">
    <property type="term" value="C:nucleoplasm"/>
    <property type="evidence" value="ECO:0007669"/>
    <property type="project" value="TreeGrafter"/>
</dbReference>
<feature type="domain" description="ARID" evidence="5">
    <location>
        <begin position="1003"/>
        <end position="1094"/>
    </location>
</feature>
<feature type="compositionally biased region" description="Polar residues" evidence="4">
    <location>
        <begin position="284"/>
        <end position="308"/>
    </location>
</feature>
<feature type="compositionally biased region" description="Polar residues" evidence="4">
    <location>
        <begin position="1410"/>
        <end position="1422"/>
    </location>
</feature>
<dbReference type="CDD" id="cd16865">
    <property type="entry name" value="ARID_ARID1A-like"/>
    <property type="match status" value="1"/>
</dbReference>
<dbReference type="InterPro" id="IPR036431">
    <property type="entry name" value="ARID_dom_sf"/>
</dbReference>
<feature type="compositionally biased region" description="Low complexity" evidence="4">
    <location>
        <begin position="347"/>
        <end position="385"/>
    </location>
</feature>
<evidence type="ECO:0000259" key="5">
    <source>
        <dbReference type="PROSITE" id="PS51011"/>
    </source>
</evidence>
<proteinExistence type="predicted"/>
<name>A0A8B6G1I9_MYTGA</name>
<dbReference type="GO" id="GO:0003677">
    <property type="term" value="F:DNA binding"/>
    <property type="evidence" value="ECO:0007669"/>
    <property type="project" value="InterPro"/>
</dbReference>
<feature type="compositionally biased region" description="Polar residues" evidence="4">
    <location>
        <begin position="468"/>
        <end position="496"/>
    </location>
</feature>
<dbReference type="Pfam" id="PF01388">
    <property type="entry name" value="ARID"/>
    <property type="match status" value="1"/>
</dbReference>
<feature type="compositionally biased region" description="Polar residues" evidence="4">
    <location>
        <begin position="251"/>
        <end position="276"/>
    </location>
</feature>
<feature type="compositionally biased region" description="Polar residues" evidence="4">
    <location>
        <begin position="893"/>
        <end position="909"/>
    </location>
</feature>
<dbReference type="InterPro" id="IPR001606">
    <property type="entry name" value="ARID_dom"/>
</dbReference>
<evidence type="ECO:0000256" key="1">
    <source>
        <dbReference type="ARBA" id="ARBA00004123"/>
    </source>
</evidence>
<feature type="compositionally biased region" description="Polar residues" evidence="4">
    <location>
        <begin position="2180"/>
        <end position="2193"/>
    </location>
</feature>
<feature type="compositionally biased region" description="Low complexity" evidence="4">
    <location>
        <begin position="394"/>
        <end position="408"/>
    </location>
</feature>
<dbReference type="Gene3D" id="1.10.150.60">
    <property type="entry name" value="ARID DNA-binding domain"/>
    <property type="match status" value="1"/>
</dbReference>
<feature type="compositionally biased region" description="Polar residues" evidence="4">
    <location>
        <begin position="1636"/>
        <end position="1648"/>
    </location>
</feature>
<feature type="compositionally biased region" description="Basic and acidic residues" evidence="4">
    <location>
        <begin position="2123"/>
        <end position="2170"/>
    </location>
</feature>
<evidence type="ECO:0000313" key="6">
    <source>
        <dbReference type="EMBL" id="VDI57376.1"/>
    </source>
</evidence>
<feature type="compositionally biased region" description="Polar residues" evidence="4">
    <location>
        <begin position="636"/>
        <end position="647"/>
    </location>
</feature>
<organism evidence="6 7">
    <name type="scientific">Mytilus galloprovincialis</name>
    <name type="common">Mediterranean mussel</name>
    <dbReference type="NCBI Taxonomy" id="29158"/>
    <lineage>
        <taxon>Eukaryota</taxon>
        <taxon>Metazoa</taxon>
        <taxon>Spiralia</taxon>
        <taxon>Lophotrochozoa</taxon>
        <taxon>Mollusca</taxon>
        <taxon>Bivalvia</taxon>
        <taxon>Autobranchia</taxon>
        <taxon>Pteriomorphia</taxon>
        <taxon>Mytilida</taxon>
        <taxon>Mytiloidea</taxon>
        <taxon>Mytilidae</taxon>
        <taxon>Mytilinae</taxon>
        <taxon>Mytilus</taxon>
    </lineage>
</organism>
<protein>
    <submittedName>
        <fullName evidence="6">AT-rich interactive domain-containing protein 1</fullName>
    </submittedName>
</protein>
<keyword evidence="3" id="KW-0539">Nucleus</keyword>
<feature type="compositionally biased region" description="Low complexity" evidence="4">
    <location>
        <begin position="1496"/>
        <end position="1526"/>
    </location>
</feature>
<feature type="compositionally biased region" description="Low complexity" evidence="4">
    <location>
        <begin position="776"/>
        <end position="787"/>
    </location>
</feature>
<dbReference type="GO" id="GO:0071565">
    <property type="term" value="C:nBAF complex"/>
    <property type="evidence" value="ECO:0007669"/>
    <property type="project" value="TreeGrafter"/>
</dbReference>
<feature type="compositionally biased region" description="Polar residues" evidence="4">
    <location>
        <begin position="213"/>
        <end position="232"/>
    </location>
</feature>
<dbReference type="PROSITE" id="PS51011">
    <property type="entry name" value="ARID"/>
    <property type="match status" value="1"/>
</dbReference>
<comment type="subcellular location">
    <subcellularLocation>
        <location evidence="1">Nucleus</location>
    </subcellularLocation>
</comment>
<dbReference type="GO" id="GO:0031491">
    <property type="term" value="F:nucleosome binding"/>
    <property type="evidence" value="ECO:0007669"/>
    <property type="project" value="TreeGrafter"/>
</dbReference>
<feature type="region of interest" description="Disordered" evidence="4">
    <location>
        <begin position="615"/>
        <end position="647"/>
    </location>
</feature>
<feature type="compositionally biased region" description="Polar residues" evidence="4">
    <location>
        <begin position="445"/>
        <end position="456"/>
    </location>
</feature>
<sequence length="2542" mass="277266">MENAGPGKGHTRQVKSKKLKSPKNLRGNTMDSFQDGGQQNMSNEQGEYFNQIEGPNMNVDMNNYPPSSREQMMGVDNYGRMNPMMHPGQMQGYNPYNRENFNPGDQHGGMAGSSEIINQNTFQAQYMQPGMKSGHPGKPNMMPMRPQMGPGGPGMPQSYPQGQRSMLSGQSISQQSGPTPTLNQLLQTPNTPGRMQGNNYGEYHQKVAPEMTAQGTPYNMQQGWTGNRQPASFPQGPGTPYRGQGGPDAGQQRSSFSPNYSMMPNQYSPGQFSPNSRFGMAGTPNRQNAGYNNQMGPQYGHQQPSSDQHGFGSTPSQQYLPPSSQSYMPHNPSRQHTPSGPTPPPSSRISPAPSDSSNSQPPALSPTPSRQQTSQTPPSSGLQQPISQQPSPAGSNSSWSGTNNSNTSKRNGEDIEMSGDLQSEESIDGVQHPAVSALRPIPSPVGSSGSRSNTPASLPGNAVGSPMQPRSSSQQIDGQNTHMNQSPMATQGYSQQMMPPPMGPNHMNYGPGGKMPPNNMSGPAGNYQPYNSQYQPQPGFPNRQGMGMSPNSGMQNYSQNVYNGPSQPPMSSSSNMYSGQNMQMNRNMNNSNFMYGQQAQGNAMNSQYGNINHINSTGPQAPPVAPPSSAINSASGVQSPGMQSATTPVKGAHAAAQAALAAAAAASGRPQPIRSNMTSPQRMFSPQNVNHNAYGPQVNNSIPNSTSPLPKSQSPVPSSTFGPPHNSMANNGEDSNLSDSSRVSQPTNSSHIPTLSESMPSSHNASSDKPSMQQDSNSCSSTLSNTSIPGPGDHMSNSAINSGILPDSNSDTNMSEPTLENGPRSSTPDQSSQASSSSELKKPMSELAGLIADDSDSHRNRMVSSRPSEQRGFPPSPKNEMPITTTATTNNTEFTQSITSPVTSISQPGQPMMEGQHNHIPPHNSAPIPHLMSQIEAQQSQPSTPAAEKKKKEVITSSAPSPGGASNTSSYLDDIDNINSPTTWTSSKGGYGDIQKMYEMGNEPDRRFFLDRLFMFLDDKNTPLTSTPSISKQPLDLYKLYFHVRERGGMQEVTKTKKWKEICGVISIGSSASAAFTLKKNYIKYLFAYECQFDRGGMDPQPVLAQIEAQLQQKREQKNRGRAPSPANSQGSQDAFRPPSTPNNNQGMDGYPHGMNPNYMNDPQMGPMGGGMMPPNNMMNNMMPNAMGMNAGMPHGHGPMHAMQGNMMPGNMPQGGVMGNKAYSMMQNQSHGPGMMGNSMMPGNGMMPQQGMGMQGNPNMMQSMQNAMSSGGMPNNPMSSGGMPNNPMVPGGMPNNPMATGGMPNNPMATGGIPNNPMASGGMPNNPMAAGGMPNNPNMMSSGSITNPNMMSGGAIMPQGSMGTNPNMMSGPMTSNPMMSGGPNTPAMISKPGKNDSVSCQDPFADEPSFSRQQRGSNSPMPNFSGMPPQAPPAAGIPPQPGMPPSSSSSSFNSYNRPSMPPQQNFPIGSQPNASDTPTPPTSQSIDSFGTEPIKSSSDTTAASSSPPIESMISSTTTFTSSHSNTMPQLSTSGKQFPFGDQFSQPERFESTSSPLMTSCSSQQMPPIQQPPMPSQNSVSQHMEYSQSQTFSTMQSKPAMSQSMDPMMSQRYIGQQSQSTPTSQNMETMYSHPRGGNQQVPPTQSSTHPMEPMYSNRYGNQHYQQGAPYSEQHPPTAPQQPGFGTGYVQKPMMGQDYQNFPNQQGAYSGPRPQMSQDMPGSVPQMYNTPNKRYPNTYDQGGYYPDRSYTGPTYYQGEGMMDNQNFEQGKGHPQWSSPMGPRYPAQHPNYGPGGGGMHMASPYQRVANMRMSPQRGDKHMSPQRMQKSVSMGQNSAYPPKKEMMFPPDSIESISPVLTKRKRLTKTDVGQIEAWRIMMALKSGLLAESTWAIDTLNILLFDDSTISYFNLSHLPGLLEVLLEHFRRCLIEMFGEIFEESERGMCDQYNESFDSINLEKDVNVLNENGAKVKVEGVFTDYTNVTRKGKTVKFEETNELGPTDQKRWDVYSGYSCKFGHWQLGGGDTSIHIVPLFSNKNENEISKKMFLRKPMKLKEEFSDDKENCDENENNLVDSKDNIKVEISEESNNCLCEKSDLKIEHNCDIQYNKVLVKKEPNDEECEENSGIKDEVDEGRSNGCDGHSDTSEKENVEHLKEEKMEESQSEEKIKEEQSQDLEEKDNTSLLENLNNGPQSNSKRKIIELEDESYQKDEHPLNTACNSKDEIGRKCVCLSNIFRSLSCVTGNTTEISKNAALMFTLGKLLTLHHHHLPRNTTRRKFDREDTELEDLSDSHLLQSEEEWWWQYLSLIRENVLVIFANIASHLELAIYPEEICLPILDGLVHWAVCPSACATDPFPSSTSSVLSPQRLVFEALSKLCIHESNVDLLLATPPFSRIISLVGQLVKALANKSEPVMMEFSIVLLAELVQGDTSAARAVAMKHPSVSLLLDFLEMAEHKAMQVANMHGINMLRDNPEMMGTSLDMLRRAATILLHMAMVPDNRQVFSHHQQRLLSLVMSQILDQYVAQILSDVLFHCFREDDLILS</sequence>
<dbReference type="Pfam" id="PF12031">
    <property type="entry name" value="BAF250_C"/>
    <property type="match status" value="1"/>
</dbReference>
<evidence type="ECO:0000256" key="3">
    <source>
        <dbReference type="ARBA" id="ARBA00023242"/>
    </source>
</evidence>
<comment type="caution">
    <text evidence="6">The sequence shown here is derived from an EMBL/GenBank/DDBJ whole genome shotgun (WGS) entry which is preliminary data.</text>
</comment>
<feature type="compositionally biased region" description="Low complexity" evidence="4">
    <location>
        <begin position="313"/>
        <end position="326"/>
    </location>
</feature>
<dbReference type="OrthoDB" id="8709537at2759"/>
<feature type="compositionally biased region" description="Polar residues" evidence="4">
    <location>
        <begin position="795"/>
        <end position="818"/>
    </location>
</feature>
<dbReference type="SUPFAM" id="SSF46774">
    <property type="entry name" value="ARID-like"/>
    <property type="match status" value="1"/>
</dbReference>
<dbReference type="InterPro" id="IPR021906">
    <property type="entry name" value="BAF250/Osa"/>
</dbReference>
<feature type="region of interest" description="Disordered" evidence="4">
    <location>
        <begin position="1"/>
        <end position="57"/>
    </location>
</feature>
<evidence type="ECO:0000256" key="4">
    <source>
        <dbReference type="SAM" id="MobiDB-lite"/>
    </source>
</evidence>
<keyword evidence="2" id="KW-0597">Phosphoprotein</keyword>
<dbReference type="GO" id="GO:0006338">
    <property type="term" value="P:chromatin remodeling"/>
    <property type="evidence" value="ECO:0007669"/>
    <property type="project" value="InterPro"/>
</dbReference>
<feature type="region of interest" description="Disordered" evidence="4">
    <location>
        <begin position="1111"/>
        <end position="1155"/>
    </location>
</feature>
<feature type="region of interest" description="Disordered" evidence="4">
    <location>
        <begin position="2114"/>
        <end position="2195"/>
    </location>
</feature>
<feature type="compositionally biased region" description="Pro residues" evidence="4">
    <location>
        <begin position="1429"/>
        <end position="1444"/>
    </location>
</feature>
<dbReference type="GO" id="GO:0035060">
    <property type="term" value="C:brahma complex"/>
    <property type="evidence" value="ECO:0007669"/>
    <property type="project" value="InterPro"/>
</dbReference>
<dbReference type="PANTHER" id="PTHR12656">
    <property type="entry name" value="BRG-1 ASSOCIATED FACTOR 250 BAF250"/>
    <property type="match status" value="1"/>
</dbReference>
<feature type="compositionally biased region" description="Low complexity" evidence="4">
    <location>
        <begin position="825"/>
        <end position="838"/>
    </location>
</feature>
<feature type="compositionally biased region" description="Polar residues" evidence="4">
    <location>
        <begin position="1361"/>
        <end position="1378"/>
    </location>
</feature>
<feature type="compositionally biased region" description="Polar residues" evidence="4">
    <location>
        <begin position="26"/>
        <end position="45"/>
    </location>
</feature>
<feature type="compositionally biased region" description="Polar residues" evidence="4">
    <location>
        <begin position="1579"/>
        <end position="1604"/>
    </location>
</feature>
<dbReference type="InterPro" id="IPR033388">
    <property type="entry name" value="BAF250_C"/>
</dbReference>
<dbReference type="PANTHER" id="PTHR12656:SF5">
    <property type="entry name" value="TRITHORAX GROUP PROTEIN OSA"/>
    <property type="match status" value="1"/>
</dbReference>
<dbReference type="EMBL" id="UYJE01007724">
    <property type="protein sequence ID" value="VDI57376.1"/>
    <property type="molecule type" value="Genomic_DNA"/>
</dbReference>
<feature type="compositionally biased region" description="Polar residues" evidence="4">
    <location>
        <begin position="935"/>
        <end position="944"/>
    </location>
</feature>
<dbReference type="Proteomes" id="UP000596742">
    <property type="component" value="Unassembled WGS sequence"/>
</dbReference>
<evidence type="ECO:0000256" key="2">
    <source>
        <dbReference type="ARBA" id="ARBA00022553"/>
    </source>
</evidence>
<dbReference type="SMART" id="SM00501">
    <property type="entry name" value="BRIGHT"/>
    <property type="match status" value="1"/>
</dbReference>
<keyword evidence="7" id="KW-1185">Reference proteome</keyword>
<feature type="compositionally biased region" description="Low complexity" evidence="4">
    <location>
        <begin position="1551"/>
        <end position="1567"/>
    </location>
</feature>
<feature type="compositionally biased region" description="Basic residues" evidence="4">
    <location>
        <begin position="9"/>
        <end position="23"/>
    </location>
</feature>
<reference evidence="6" key="1">
    <citation type="submission" date="2018-11" db="EMBL/GenBank/DDBJ databases">
        <authorList>
            <person name="Alioto T."/>
            <person name="Alioto T."/>
        </authorList>
    </citation>
    <scope>NUCLEOTIDE SEQUENCE</scope>
</reference>
<dbReference type="GO" id="GO:0045893">
    <property type="term" value="P:positive regulation of DNA-templated transcription"/>
    <property type="evidence" value="ECO:0007669"/>
    <property type="project" value="TreeGrafter"/>
</dbReference>
<feature type="compositionally biased region" description="Polar residues" evidence="4">
    <location>
        <begin position="673"/>
        <end position="775"/>
    </location>
</feature>
<feature type="region of interest" description="Disordered" evidence="4">
    <location>
        <begin position="151"/>
        <end position="527"/>
    </location>
</feature>
<feature type="region of interest" description="Disordered" evidence="4">
    <location>
        <begin position="1361"/>
        <end position="1682"/>
    </location>
</feature>
<dbReference type="GO" id="GO:0016514">
    <property type="term" value="C:SWI/SNF complex"/>
    <property type="evidence" value="ECO:0007669"/>
    <property type="project" value="InterPro"/>
</dbReference>
<feature type="region of interest" description="Disordered" evidence="4">
    <location>
        <begin position="667"/>
        <end position="974"/>
    </location>
</feature>
<feature type="compositionally biased region" description="Polar residues" evidence="4">
    <location>
        <begin position="955"/>
        <end position="974"/>
    </location>
</feature>
<feature type="compositionally biased region" description="Polar residues" evidence="4">
    <location>
        <begin position="1452"/>
        <end position="1488"/>
    </location>
</feature>
<gene>
    <name evidence="6" type="ORF">MGAL_10B052962</name>
</gene>
<dbReference type="SMART" id="SM01014">
    <property type="entry name" value="ARID"/>
    <property type="match status" value="1"/>
</dbReference>
<dbReference type="GO" id="GO:0006357">
    <property type="term" value="P:regulation of transcription by RNA polymerase II"/>
    <property type="evidence" value="ECO:0007669"/>
    <property type="project" value="TreeGrafter"/>
</dbReference>
<evidence type="ECO:0000313" key="7">
    <source>
        <dbReference type="Proteomes" id="UP000596742"/>
    </source>
</evidence>